<accession>A0A6H1ZQ49</accession>
<dbReference type="InterPro" id="IPR020269">
    <property type="entry name" value="Phage_Mu_Releasin"/>
</dbReference>
<protein>
    <submittedName>
        <fullName evidence="1">Uncharacterized protein</fullName>
    </submittedName>
</protein>
<gene>
    <name evidence="1" type="ORF">TM448A01411_0005</name>
</gene>
<reference evidence="1" key="1">
    <citation type="submission" date="2020-03" db="EMBL/GenBank/DDBJ databases">
        <title>The deep terrestrial virosphere.</title>
        <authorList>
            <person name="Holmfeldt K."/>
            <person name="Nilsson E."/>
            <person name="Simone D."/>
            <person name="Lopez-Fernandez M."/>
            <person name="Wu X."/>
            <person name="de Brujin I."/>
            <person name="Lundin D."/>
            <person name="Andersson A."/>
            <person name="Bertilsson S."/>
            <person name="Dopson M."/>
        </authorList>
    </citation>
    <scope>NUCLEOTIDE SEQUENCE</scope>
    <source>
        <strain evidence="1">TM448A01411</strain>
    </source>
</reference>
<dbReference type="AlphaFoldDB" id="A0A6H1ZQ49"/>
<sequence length="100" mass="11548">MEIWLKAYWPMLWAALSTIGLMVLALLSKTYAKHEDLAKVEKKVDDLKAHVDSLPTQKQITELMVELANTRGEIKELRANIQPVEHLARLLLEQRLKDDK</sequence>
<proteinExistence type="predicted"/>
<dbReference type="Pfam" id="PF10805">
    <property type="entry name" value="DUF2730"/>
    <property type="match status" value="1"/>
</dbReference>
<evidence type="ECO:0000313" key="1">
    <source>
        <dbReference type="EMBL" id="QJA49609.1"/>
    </source>
</evidence>
<dbReference type="EMBL" id="MT144145">
    <property type="protein sequence ID" value="QJA49609.1"/>
    <property type="molecule type" value="Genomic_DNA"/>
</dbReference>
<organism evidence="1">
    <name type="scientific">viral metagenome</name>
    <dbReference type="NCBI Taxonomy" id="1070528"/>
    <lineage>
        <taxon>unclassified sequences</taxon>
        <taxon>metagenomes</taxon>
        <taxon>organismal metagenomes</taxon>
    </lineage>
</organism>
<name>A0A6H1ZQ49_9ZZZZ</name>